<dbReference type="SUPFAM" id="SSF46785">
    <property type="entry name" value="Winged helix' DNA-binding domain"/>
    <property type="match status" value="1"/>
</dbReference>
<dbReference type="Pfam" id="PF03551">
    <property type="entry name" value="PadR"/>
    <property type="match status" value="1"/>
</dbReference>
<sequence length="117" mass="12733">MVRRKPGTLFPLEVQILESGIALQRENGDFYGFALAKRISSDNDKALMAGHGTLYKALTRMAEAGLLASSWEDSDIAEAESRPRRRLYQVTGEGVRALDRARALIAAPEATKGVSLA</sequence>
<dbReference type="InterPro" id="IPR052509">
    <property type="entry name" value="Metal_resp_DNA-bind_regulator"/>
</dbReference>
<dbReference type="OrthoDB" id="122286at2"/>
<keyword evidence="3" id="KW-1185">Reference proteome</keyword>
<feature type="domain" description="Transcription regulator PadR N-terminal" evidence="1">
    <location>
        <begin position="27"/>
        <end position="99"/>
    </location>
</feature>
<dbReference type="EMBL" id="PVTL01000011">
    <property type="protein sequence ID" value="PRY65024.1"/>
    <property type="molecule type" value="Genomic_DNA"/>
</dbReference>
<dbReference type="AlphaFoldDB" id="A0A2T0V4E7"/>
<accession>A0A2T0V4E7</accession>
<evidence type="ECO:0000313" key="3">
    <source>
        <dbReference type="Proteomes" id="UP000237983"/>
    </source>
</evidence>
<organism evidence="2 3">
    <name type="scientific">Glaciihabitans tibetensis</name>
    <dbReference type="NCBI Taxonomy" id="1266600"/>
    <lineage>
        <taxon>Bacteria</taxon>
        <taxon>Bacillati</taxon>
        <taxon>Actinomycetota</taxon>
        <taxon>Actinomycetes</taxon>
        <taxon>Micrococcales</taxon>
        <taxon>Microbacteriaceae</taxon>
        <taxon>Glaciihabitans</taxon>
    </lineage>
</organism>
<proteinExistence type="predicted"/>
<evidence type="ECO:0000259" key="1">
    <source>
        <dbReference type="Pfam" id="PF03551"/>
    </source>
</evidence>
<comment type="caution">
    <text evidence="2">The sequence shown here is derived from an EMBL/GenBank/DDBJ whole genome shotgun (WGS) entry which is preliminary data.</text>
</comment>
<dbReference type="Gene3D" id="1.10.10.10">
    <property type="entry name" value="Winged helix-like DNA-binding domain superfamily/Winged helix DNA-binding domain"/>
    <property type="match status" value="1"/>
</dbReference>
<name>A0A2T0V4E7_9MICO</name>
<dbReference type="PANTHER" id="PTHR33169:SF14">
    <property type="entry name" value="TRANSCRIPTIONAL REGULATOR RV3488"/>
    <property type="match status" value="1"/>
</dbReference>
<dbReference type="InterPro" id="IPR036390">
    <property type="entry name" value="WH_DNA-bd_sf"/>
</dbReference>
<evidence type="ECO:0000313" key="2">
    <source>
        <dbReference type="EMBL" id="PRY65024.1"/>
    </source>
</evidence>
<dbReference type="InterPro" id="IPR005149">
    <property type="entry name" value="Tscrpt_reg_PadR_N"/>
</dbReference>
<dbReference type="RefSeq" id="WP_106214842.1">
    <property type="nucleotide sequence ID" value="NZ_PVTL01000011.1"/>
</dbReference>
<dbReference type="InterPro" id="IPR036388">
    <property type="entry name" value="WH-like_DNA-bd_sf"/>
</dbReference>
<protein>
    <submittedName>
        <fullName evidence="2">PadR family transcriptional regulator</fullName>
    </submittedName>
</protein>
<dbReference type="PANTHER" id="PTHR33169">
    <property type="entry name" value="PADR-FAMILY TRANSCRIPTIONAL REGULATOR"/>
    <property type="match status" value="1"/>
</dbReference>
<reference evidence="2 3" key="1">
    <citation type="submission" date="2018-03" db="EMBL/GenBank/DDBJ databases">
        <title>Genomic Encyclopedia of Type Strains, Phase III (KMG-III): the genomes of soil and plant-associated and newly described type strains.</title>
        <authorList>
            <person name="Whitman W."/>
        </authorList>
    </citation>
    <scope>NUCLEOTIDE SEQUENCE [LARGE SCALE GENOMIC DNA]</scope>
    <source>
        <strain evidence="2 3">CGMCC 1.12484</strain>
    </source>
</reference>
<gene>
    <name evidence="2" type="ORF">B0I08_11141</name>
</gene>
<dbReference type="Proteomes" id="UP000237983">
    <property type="component" value="Unassembled WGS sequence"/>
</dbReference>